<proteinExistence type="predicted"/>
<evidence type="ECO:0000313" key="1">
    <source>
        <dbReference type="EMBL" id="KAK3349443.1"/>
    </source>
</evidence>
<protein>
    <submittedName>
        <fullName evidence="1">Uncharacterized protein</fullName>
    </submittedName>
</protein>
<reference evidence="1" key="1">
    <citation type="journal article" date="2023" name="Mol. Phylogenet. Evol.">
        <title>Genome-scale phylogeny and comparative genomics of the fungal order Sordariales.</title>
        <authorList>
            <person name="Hensen N."/>
            <person name="Bonometti L."/>
            <person name="Westerberg I."/>
            <person name="Brannstrom I.O."/>
            <person name="Guillou S."/>
            <person name="Cros-Aarteil S."/>
            <person name="Calhoun S."/>
            <person name="Haridas S."/>
            <person name="Kuo A."/>
            <person name="Mondo S."/>
            <person name="Pangilinan J."/>
            <person name="Riley R."/>
            <person name="LaButti K."/>
            <person name="Andreopoulos B."/>
            <person name="Lipzen A."/>
            <person name="Chen C."/>
            <person name="Yan M."/>
            <person name="Daum C."/>
            <person name="Ng V."/>
            <person name="Clum A."/>
            <person name="Steindorff A."/>
            <person name="Ohm R.A."/>
            <person name="Martin F."/>
            <person name="Silar P."/>
            <person name="Natvig D.O."/>
            <person name="Lalanne C."/>
            <person name="Gautier V."/>
            <person name="Ament-Velasquez S.L."/>
            <person name="Kruys A."/>
            <person name="Hutchinson M.I."/>
            <person name="Powell A.J."/>
            <person name="Barry K."/>
            <person name="Miller A.N."/>
            <person name="Grigoriev I.V."/>
            <person name="Debuchy R."/>
            <person name="Gladieux P."/>
            <person name="Hiltunen Thoren M."/>
            <person name="Johannesson H."/>
        </authorList>
    </citation>
    <scope>NUCLEOTIDE SEQUENCE</scope>
    <source>
        <strain evidence="1">CBS 955.72</strain>
    </source>
</reference>
<gene>
    <name evidence="1" type="ORF">B0T25DRAFT_243284</name>
</gene>
<sequence>MNIEQNAWRSVVSVVCLFPNIHAQVSFLLSIGCKAVITQLLPARAAFGGGGYRDKRVERAEPGSFPALGQSSPSRLDVGCGAIMRSDEEDVRQDMKQAWAAPANKWGTDGHCATDLVTITRSMLQTCQWIGLKLASFVAMPLLCLKRSWLLEA</sequence>
<keyword evidence="2" id="KW-1185">Reference proteome</keyword>
<comment type="caution">
    <text evidence="1">The sequence shown here is derived from an EMBL/GenBank/DDBJ whole genome shotgun (WGS) entry which is preliminary data.</text>
</comment>
<evidence type="ECO:0000313" key="2">
    <source>
        <dbReference type="Proteomes" id="UP001275084"/>
    </source>
</evidence>
<name>A0AAJ0HEM8_9PEZI</name>
<accession>A0AAJ0HEM8</accession>
<reference evidence="1" key="2">
    <citation type="submission" date="2023-06" db="EMBL/GenBank/DDBJ databases">
        <authorList>
            <consortium name="Lawrence Berkeley National Laboratory"/>
            <person name="Haridas S."/>
            <person name="Hensen N."/>
            <person name="Bonometti L."/>
            <person name="Westerberg I."/>
            <person name="Brannstrom I.O."/>
            <person name="Guillou S."/>
            <person name="Cros-Aarteil S."/>
            <person name="Calhoun S."/>
            <person name="Kuo A."/>
            <person name="Mondo S."/>
            <person name="Pangilinan J."/>
            <person name="Riley R."/>
            <person name="Labutti K."/>
            <person name="Andreopoulos B."/>
            <person name="Lipzen A."/>
            <person name="Chen C."/>
            <person name="Yanf M."/>
            <person name="Daum C."/>
            <person name="Ng V."/>
            <person name="Clum A."/>
            <person name="Steindorff A."/>
            <person name="Ohm R."/>
            <person name="Martin F."/>
            <person name="Silar P."/>
            <person name="Natvig D."/>
            <person name="Lalanne C."/>
            <person name="Gautier V."/>
            <person name="Ament-Velasquez S.L."/>
            <person name="Kruys A."/>
            <person name="Hutchinson M.I."/>
            <person name="Powell A.J."/>
            <person name="Barry K."/>
            <person name="Miller A.N."/>
            <person name="Grigoriev I.V."/>
            <person name="Debuchy R."/>
            <person name="Gladieux P."/>
            <person name="Thoren M.H."/>
            <person name="Johannesson H."/>
        </authorList>
    </citation>
    <scope>NUCLEOTIDE SEQUENCE</scope>
    <source>
        <strain evidence="1">CBS 955.72</strain>
    </source>
</reference>
<organism evidence="1 2">
    <name type="scientific">Lasiosphaeria hispida</name>
    <dbReference type="NCBI Taxonomy" id="260671"/>
    <lineage>
        <taxon>Eukaryota</taxon>
        <taxon>Fungi</taxon>
        <taxon>Dikarya</taxon>
        <taxon>Ascomycota</taxon>
        <taxon>Pezizomycotina</taxon>
        <taxon>Sordariomycetes</taxon>
        <taxon>Sordariomycetidae</taxon>
        <taxon>Sordariales</taxon>
        <taxon>Lasiosphaeriaceae</taxon>
        <taxon>Lasiosphaeria</taxon>
    </lineage>
</organism>
<dbReference type="AlphaFoldDB" id="A0AAJ0HEM8"/>
<dbReference type="Proteomes" id="UP001275084">
    <property type="component" value="Unassembled WGS sequence"/>
</dbReference>
<dbReference type="EMBL" id="JAUIQD010000005">
    <property type="protein sequence ID" value="KAK3349443.1"/>
    <property type="molecule type" value="Genomic_DNA"/>
</dbReference>